<evidence type="ECO:0000313" key="5">
    <source>
        <dbReference type="Proteomes" id="UP000186922"/>
    </source>
</evidence>
<dbReference type="Proteomes" id="UP000186922">
    <property type="component" value="Unassembled WGS sequence"/>
</dbReference>
<dbReference type="InterPro" id="IPR008197">
    <property type="entry name" value="WAP_dom"/>
</dbReference>
<name>A0A1D1V1V9_RAMVA</name>
<dbReference type="PANTHER" id="PTHR19441:SF97">
    <property type="entry name" value="WAP FOUR-DISULFIDE CORE DOMAIN PROTEIN 3"/>
    <property type="match status" value="1"/>
</dbReference>
<dbReference type="STRING" id="947166.A0A1D1V1V9"/>
<organism evidence="4 5">
    <name type="scientific">Ramazzottius varieornatus</name>
    <name type="common">Water bear</name>
    <name type="synonym">Tardigrade</name>
    <dbReference type="NCBI Taxonomy" id="947166"/>
    <lineage>
        <taxon>Eukaryota</taxon>
        <taxon>Metazoa</taxon>
        <taxon>Ecdysozoa</taxon>
        <taxon>Tardigrada</taxon>
        <taxon>Eutardigrada</taxon>
        <taxon>Parachela</taxon>
        <taxon>Hypsibioidea</taxon>
        <taxon>Ramazzottiidae</taxon>
        <taxon>Ramazzottius</taxon>
    </lineage>
</organism>
<keyword evidence="5" id="KW-1185">Reference proteome</keyword>
<dbReference type="OrthoDB" id="6060011at2759"/>
<gene>
    <name evidence="4" type="primary">RvY_07363</name>
    <name evidence="4" type="synonym">RvY_07363.1</name>
    <name evidence="4" type="ORF">RvY_07363-1</name>
</gene>
<dbReference type="SMART" id="SM00217">
    <property type="entry name" value="WAP"/>
    <property type="match status" value="2"/>
</dbReference>
<dbReference type="GO" id="GO:0005615">
    <property type="term" value="C:extracellular space"/>
    <property type="evidence" value="ECO:0007669"/>
    <property type="project" value="TreeGrafter"/>
</dbReference>
<dbReference type="SUPFAM" id="SSF57256">
    <property type="entry name" value="Elafin-like"/>
    <property type="match status" value="2"/>
</dbReference>
<dbReference type="GO" id="GO:0019731">
    <property type="term" value="P:antibacterial humoral response"/>
    <property type="evidence" value="ECO:0007669"/>
    <property type="project" value="TreeGrafter"/>
</dbReference>
<feature type="domain" description="WAP" evidence="3">
    <location>
        <begin position="53"/>
        <end position="96"/>
    </location>
</feature>
<dbReference type="PANTHER" id="PTHR19441">
    <property type="entry name" value="WHEY ACDIC PROTEIN WAP"/>
    <property type="match status" value="1"/>
</dbReference>
<dbReference type="GO" id="GO:0004867">
    <property type="term" value="F:serine-type endopeptidase inhibitor activity"/>
    <property type="evidence" value="ECO:0007669"/>
    <property type="project" value="TreeGrafter"/>
</dbReference>
<feature type="signal peptide" evidence="2">
    <location>
        <begin position="1"/>
        <end position="19"/>
    </location>
</feature>
<dbReference type="Pfam" id="PF00095">
    <property type="entry name" value="WAP"/>
    <property type="match status" value="2"/>
</dbReference>
<protein>
    <recommendedName>
        <fullName evidence="3">WAP domain-containing protein</fullName>
    </recommendedName>
</protein>
<feature type="domain" description="WAP" evidence="3">
    <location>
        <begin position="98"/>
        <end position="146"/>
    </location>
</feature>
<proteinExistence type="predicted"/>
<dbReference type="PRINTS" id="PR00003">
    <property type="entry name" value="4DISULPHCORE"/>
</dbReference>
<reference evidence="4 5" key="1">
    <citation type="journal article" date="2016" name="Nat. Commun.">
        <title>Extremotolerant tardigrade genome and improved radiotolerance of human cultured cells by tardigrade-unique protein.</title>
        <authorList>
            <person name="Hashimoto T."/>
            <person name="Horikawa D.D."/>
            <person name="Saito Y."/>
            <person name="Kuwahara H."/>
            <person name="Kozuka-Hata H."/>
            <person name="Shin-I T."/>
            <person name="Minakuchi Y."/>
            <person name="Ohishi K."/>
            <person name="Motoyama A."/>
            <person name="Aizu T."/>
            <person name="Enomoto A."/>
            <person name="Kondo K."/>
            <person name="Tanaka S."/>
            <person name="Hara Y."/>
            <person name="Koshikawa S."/>
            <person name="Sagara H."/>
            <person name="Miura T."/>
            <person name="Yokobori S."/>
            <person name="Miyagawa K."/>
            <person name="Suzuki Y."/>
            <person name="Kubo T."/>
            <person name="Oyama M."/>
            <person name="Kohara Y."/>
            <person name="Fujiyama A."/>
            <person name="Arakawa K."/>
            <person name="Katayama T."/>
            <person name="Toyoda A."/>
            <person name="Kunieda T."/>
        </authorList>
    </citation>
    <scope>NUCLEOTIDE SEQUENCE [LARGE SCALE GENOMIC DNA]</scope>
    <source>
        <strain evidence="4 5">YOKOZUNA-1</strain>
    </source>
</reference>
<dbReference type="AlphaFoldDB" id="A0A1D1V1V9"/>
<dbReference type="PROSITE" id="PS51390">
    <property type="entry name" value="WAP"/>
    <property type="match status" value="2"/>
</dbReference>
<dbReference type="GO" id="GO:0045087">
    <property type="term" value="P:innate immune response"/>
    <property type="evidence" value="ECO:0007669"/>
    <property type="project" value="TreeGrafter"/>
</dbReference>
<dbReference type="CDD" id="cd00199">
    <property type="entry name" value="WAP"/>
    <property type="match status" value="2"/>
</dbReference>
<dbReference type="Gene3D" id="4.10.75.10">
    <property type="entry name" value="Elafin-like"/>
    <property type="match status" value="2"/>
</dbReference>
<comment type="caution">
    <text evidence="4">The sequence shown here is derived from an EMBL/GenBank/DDBJ whole genome shotgun (WGS) entry which is preliminary data.</text>
</comment>
<keyword evidence="2" id="KW-0732">Signal</keyword>
<dbReference type="InterPro" id="IPR036645">
    <property type="entry name" value="Elafin-like_sf"/>
</dbReference>
<sequence length="147" mass="14983">MNFFWIALVQVFIVHHGTAHPNSEYGQSSPVTQQPTTPSQQTTGYSTGGGGGLYQKVGNCPVVAPGSVGTCVEACMGDDTCPGSQKCCFNGCGHTCQNAVKPGTCPAVPPGTAGICIEGCEGGDFACEGDQKCCFNGCGHTCQAPVQ</sequence>
<feature type="region of interest" description="Disordered" evidence="1">
    <location>
        <begin position="23"/>
        <end position="45"/>
    </location>
</feature>
<evidence type="ECO:0000256" key="1">
    <source>
        <dbReference type="SAM" id="MobiDB-lite"/>
    </source>
</evidence>
<evidence type="ECO:0000256" key="2">
    <source>
        <dbReference type="SAM" id="SignalP"/>
    </source>
</evidence>
<evidence type="ECO:0000313" key="4">
    <source>
        <dbReference type="EMBL" id="GAU95809.1"/>
    </source>
</evidence>
<dbReference type="EMBL" id="BDGG01000003">
    <property type="protein sequence ID" value="GAU95809.1"/>
    <property type="molecule type" value="Genomic_DNA"/>
</dbReference>
<accession>A0A1D1V1V9</accession>
<evidence type="ECO:0000259" key="3">
    <source>
        <dbReference type="PROSITE" id="PS51390"/>
    </source>
</evidence>
<feature type="chain" id="PRO_5008897939" description="WAP domain-containing protein" evidence="2">
    <location>
        <begin position="20"/>
        <end position="147"/>
    </location>
</feature>
<dbReference type="InterPro" id="IPR050514">
    <property type="entry name" value="WAP_four-disulfide_core"/>
</dbReference>
<feature type="compositionally biased region" description="Low complexity" evidence="1">
    <location>
        <begin position="26"/>
        <end position="45"/>
    </location>
</feature>